<organism evidence="2 3">
    <name type="scientific">Xanthomonas sacchari</name>
    <dbReference type="NCBI Taxonomy" id="56458"/>
    <lineage>
        <taxon>Bacteria</taxon>
        <taxon>Pseudomonadati</taxon>
        <taxon>Pseudomonadota</taxon>
        <taxon>Gammaproteobacteria</taxon>
        <taxon>Lysobacterales</taxon>
        <taxon>Lysobacteraceae</taxon>
        <taxon>Xanthomonas</taxon>
    </lineage>
</organism>
<keyword evidence="1" id="KW-1133">Transmembrane helix</keyword>
<evidence type="ECO:0000256" key="1">
    <source>
        <dbReference type="SAM" id="Phobius"/>
    </source>
</evidence>
<keyword evidence="1" id="KW-0812">Transmembrane</keyword>
<reference evidence="2 3" key="1">
    <citation type="submission" date="2016-08" db="EMBL/GenBank/DDBJ databases">
        <authorList>
            <person name="Seilhamer J.J."/>
        </authorList>
    </citation>
    <scope>NUCLEOTIDE SEQUENCE [LARGE SCALE GENOMIC DNA]</scope>
    <source>
        <strain evidence="2 3">CFBP4641</strain>
    </source>
</reference>
<keyword evidence="1" id="KW-0472">Membrane</keyword>
<name>A0A2P5Z350_9XANT</name>
<protein>
    <recommendedName>
        <fullName evidence="4">Zinc ribbon domain-containing protein</fullName>
    </recommendedName>
</protein>
<dbReference type="EMBL" id="MDEK01000010">
    <property type="protein sequence ID" value="PPU82126.1"/>
    <property type="molecule type" value="Genomic_DNA"/>
</dbReference>
<dbReference type="RefSeq" id="WP_010343216.1">
    <property type="nucleotide sequence ID" value="NZ_CP132343.1"/>
</dbReference>
<evidence type="ECO:0000313" key="3">
    <source>
        <dbReference type="Proteomes" id="UP000247346"/>
    </source>
</evidence>
<sequence length="118" mass="12940">MHLTPQQLNELYPYLFGFWAAIGLVALAFFTFNKNAPLKRRVLIVGSIATNGLMLVFFWATGAPPLFLVFAAAVVGYGLWQSIHLTRFCDACAALNAPQGHRQARTECRKCGAALAKP</sequence>
<dbReference type="GeneID" id="93879982"/>
<evidence type="ECO:0000313" key="2">
    <source>
        <dbReference type="EMBL" id="PPU82126.1"/>
    </source>
</evidence>
<accession>A0A2P5Z350</accession>
<dbReference type="Proteomes" id="UP000247346">
    <property type="component" value="Unassembled WGS sequence"/>
</dbReference>
<feature type="transmembrane region" description="Helical" evidence="1">
    <location>
        <begin position="12"/>
        <end position="30"/>
    </location>
</feature>
<proteinExistence type="predicted"/>
<dbReference type="AlphaFoldDB" id="A0A2P5Z350"/>
<comment type="caution">
    <text evidence="2">The sequence shown here is derived from an EMBL/GenBank/DDBJ whole genome shotgun (WGS) entry which is preliminary data.</text>
</comment>
<evidence type="ECO:0008006" key="4">
    <source>
        <dbReference type="Google" id="ProtNLM"/>
    </source>
</evidence>
<gene>
    <name evidence="2" type="ORF">XsacCFBP4641_12475</name>
</gene>